<keyword evidence="4" id="KW-1185">Reference proteome</keyword>
<dbReference type="RefSeq" id="WP_014645291.1">
    <property type="nucleotide sequence ID" value="NC_017668.1"/>
</dbReference>
<dbReference type="Pfam" id="PF07261">
    <property type="entry name" value="DnaB_2"/>
    <property type="match status" value="1"/>
</dbReference>
<accession>I0JTD7</accession>
<name>I0JTD7_HALH3</name>
<gene>
    <name evidence="3" type="ordered locus">HBHAL_5074</name>
</gene>
<reference evidence="3 4" key="1">
    <citation type="journal article" date="2013" name="Environ. Microbiol.">
        <title>Chloride and organic osmolytes: a hybrid strategy to cope with elevated salinities by the moderately halophilic, chloride-dependent bacterium Halobacillus halophilus.</title>
        <authorList>
            <person name="Saum S.H."/>
            <person name="Pfeiffer F."/>
            <person name="Palm P."/>
            <person name="Rampp M."/>
            <person name="Schuster S.C."/>
            <person name="Muller V."/>
            <person name="Oesterhelt D."/>
        </authorList>
    </citation>
    <scope>NUCLEOTIDE SEQUENCE [LARGE SCALE GENOMIC DNA]</scope>
    <source>
        <strain evidence="4">ATCC 35676 / DSM 2266 / JCM 20832 / KCTC 3685 / LMG 17431 / NBRC 102448 / NCIMB 2269</strain>
    </source>
</reference>
<organism evidence="3 4">
    <name type="scientific">Halobacillus halophilus (strain ATCC 35676 / DSM 2266 / JCM 20832 / KCTC 3685 / LMG 17431 / NBRC 102448 / NCIMB 2269)</name>
    <name type="common">Sporosarcina halophila</name>
    <dbReference type="NCBI Taxonomy" id="866895"/>
    <lineage>
        <taxon>Bacteria</taxon>
        <taxon>Bacillati</taxon>
        <taxon>Bacillota</taxon>
        <taxon>Bacilli</taxon>
        <taxon>Bacillales</taxon>
        <taxon>Bacillaceae</taxon>
        <taxon>Halobacillus</taxon>
    </lineage>
</organism>
<dbReference type="InterPro" id="IPR053162">
    <property type="entry name" value="DnaD"/>
</dbReference>
<dbReference type="PANTHER" id="PTHR37293:SF5">
    <property type="entry name" value="DNA REPLICATION PROTEIN"/>
    <property type="match status" value="1"/>
</dbReference>
<dbReference type="InterPro" id="IPR006343">
    <property type="entry name" value="DnaB/C_C"/>
</dbReference>
<sequence length="239" mass="27676">MNYLKELNAFLDQLELEELSLPASMLWISLMHFNNKVGWKKEFAVPSATLMTKARLTESTFKRARAELKEKGYIKHTFINRNRAPLYEMISRINKPVTEEAGEGVSAGVGVGTDVGLSALFKRKERKRKERDEEAATDPNPHEFYEQNIGMLTPYTAESITQWCEELSDELVVESMKRALQHNKRFYKYCEAILKRWQAVGVTTLKGAEALALEQRPNIKESDEKEDDIFEKIRRERNI</sequence>
<evidence type="ECO:0000256" key="1">
    <source>
        <dbReference type="ARBA" id="ARBA00093462"/>
    </source>
</evidence>
<dbReference type="InterPro" id="IPR034829">
    <property type="entry name" value="DnaD-like_sf"/>
</dbReference>
<evidence type="ECO:0000313" key="4">
    <source>
        <dbReference type="Proteomes" id="UP000007397"/>
    </source>
</evidence>
<dbReference type="HOGENOM" id="CLU_072522_1_1_9"/>
<dbReference type="eggNOG" id="COG3935">
    <property type="taxonomic scope" value="Bacteria"/>
</dbReference>
<evidence type="ECO:0000313" key="3">
    <source>
        <dbReference type="EMBL" id="CCG47409.1"/>
    </source>
</evidence>
<dbReference type="STRING" id="866895.HBHAL_5074"/>
<dbReference type="Proteomes" id="UP000007397">
    <property type="component" value="Chromosome"/>
</dbReference>
<feature type="domain" description="DnaB/C C-terminal" evidence="2">
    <location>
        <begin position="143"/>
        <end position="210"/>
    </location>
</feature>
<comment type="similarity">
    <text evidence="1">Belongs to the DnaB/DnaD family.</text>
</comment>
<dbReference type="KEGG" id="hhd:HBHAL_5074"/>
<dbReference type="SUPFAM" id="SSF158499">
    <property type="entry name" value="DnaD domain-like"/>
    <property type="match status" value="1"/>
</dbReference>
<protein>
    <recommendedName>
        <fullName evidence="2">DnaB/C C-terminal domain-containing protein</fullName>
    </recommendedName>
</protein>
<evidence type="ECO:0000259" key="2">
    <source>
        <dbReference type="Pfam" id="PF07261"/>
    </source>
</evidence>
<proteinExistence type="inferred from homology"/>
<dbReference type="EMBL" id="HE717023">
    <property type="protein sequence ID" value="CCG47409.1"/>
    <property type="molecule type" value="Genomic_DNA"/>
</dbReference>
<dbReference type="Gene3D" id="1.10.10.630">
    <property type="entry name" value="DnaD domain-like"/>
    <property type="match status" value="1"/>
</dbReference>
<dbReference type="PANTHER" id="PTHR37293">
    <property type="entry name" value="PHAGE REPLICATION PROTEIN-RELATED"/>
    <property type="match status" value="1"/>
</dbReference>
<dbReference type="PATRIC" id="fig|866895.3.peg.4114"/>
<dbReference type="AlphaFoldDB" id="I0JTD7"/>
<dbReference type="NCBIfam" id="TIGR01446">
    <property type="entry name" value="DnaD_dom"/>
    <property type="match status" value="1"/>
</dbReference>